<dbReference type="Proteomes" id="UP000031364">
    <property type="component" value="Unassembled WGS sequence"/>
</dbReference>
<evidence type="ECO:0000256" key="1">
    <source>
        <dbReference type="SAM" id="MobiDB-lite"/>
    </source>
</evidence>
<name>A0ABR4ZGI6_9NOCA</name>
<sequence length="117" mass="13296">MTTFATLLVVAVLGYAIYHYLPKGAERAFRLERFQPRSPLSDWTASYYDEQRRYADLAAIYGRNDTPEAPAEPVRPAAPETVTDLGRTERKLTSVRSEAPARHRSRVHPTTFDRKAS</sequence>
<feature type="region of interest" description="Disordered" evidence="1">
    <location>
        <begin position="64"/>
        <end position="117"/>
    </location>
</feature>
<dbReference type="RefSeq" id="WP_043670565.1">
    <property type="nucleotide sequence ID" value="NZ_BDCI01000053.1"/>
</dbReference>
<evidence type="ECO:0000313" key="2">
    <source>
        <dbReference type="EMBL" id="KIA64099.1"/>
    </source>
</evidence>
<protein>
    <submittedName>
        <fullName evidence="2">Uncharacterized protein</fullName>
    </submittedName>
</protein>
<proteinExistence type="predicted"/>
<dbReference type="EMBL" id="JNFP01000016">
    <property type="protein sequence ID" value="KIA64099.1"/>
    <property type="molecule type" value="Genomic_DNA"/>
</dbReference>
<reference evidence="2 3" key="1">
    <citation type="journal article" date="2014" name="Int. J. Syst. Evol. Microbiol.">
        <title>Nocardia vulneris sp. nov., isolated from wounds of human patients in North America.</title>
        <authorList>
            <person name="Lasker B.A."/>
            <person name="Bell M."/>
            <person name="Klenk H.P."/>
            <person name="Sproer C."/>
            <person name="Schumann C."/>
            <person name="Schumann P."/>
            <person name="Brown J.M."/>
        </authorList>
    </citation>
    <scope>NUCLEOTIDE SEQUENCE [LARGE SCALE GENOMIC DNA]</scope>
    <source>
        <strain evidence="2 3">W9851</strain>
    </source>
</reference>
<feature type="compositionally biased region" description="Low complexity" evidence="1">
    <location>
        <begin position="67"/>
        <end position="80"/>
    </location>
</feature>
<comment type="caution">
    <text evidence="2">The sequence shown here is derived from an EMBL/GenBank/DDBJ whole genome shotgun (WGS) entry which is preliminary data.</text>
</comment>
<gene>
    <name evidence="2" type="ORF">FG87_15665</name>
</gene>
<keyword evidence="3" id="KW-1185">Reference proteome</keyword>
<evidence type="ECO:0000313" key="3">
    <source>
        <dbReference type="Proteomes" id="UP000031364"/>
    </source>
</evidence>
<organism evidence="2 3">
    <name type="scientific">Nocardia vulneris</name>
    <dbReference type="NCBI Taxonomy" id="1141657"/>
    <lineage>
        <taxon>Bacteria</taxon>
        <taxon>Bacillati</taxon>
        <taxon>Actinomycetota</taxon>
        <taxon>Actinomycetes</taxon>
        <taxon>Mycobacteriales</taxon>
        <taxon>Nocardiaceae</taxon>
        <taxon>Nocardia</taxon>
    </lineage>
</organism>
<accession>A0ABR4ZGI6</accession>